<keyword evidence="2" id="KW-1133">Transmembrane helix</keyword>
<feature type="transmembrane region" description="Helical" evidence="2">
    <location>
        <begin position="186"/>
        <end position="207"/>
    </location>
</feature>
<feature type="transmembrane region" description="Helical" evidence="2">
    <location>
        <begin position="126"/>
        <end position="151"/>
    </location>
</feature>
<gene>
    <name evidence="3" type="ORF">FA13DRAFT_1740935</name>
</gene>
<evidence type="ECO:0000313" key="3">
    <source>
        <dbReference type="EMBL" id="TEB22539.1"/>
    </source>
</evidence>
<feature type="non-terminal residue" evidence="3">
    <location>
        <position position="332"/>
    </location>
</feature>
<reference evidence="3 4" key="1">
    <citation type="journal article" date="2019" name="Nat. Ecol. Evol.">
        <title>Megaphylogeny resolves global patterns of mushroom evolution.</title>
        <authorList>
            <person name="Varga T."/>
            <person name="Krizsan K."/>
            <person name="Foldi C."/>
            <person name="Dima B."/>
            <person name="Sanchez-Garcia M."/>
            <person name="Sanchez-Ramirez S."/>
            <person name="Szollosi G.J."/>
            <person name="Szarkandi J.G."/>
            <person name="Papp V."/>
            <person name="Albert L."/>
            <person name="Andreopoulos W."/>
            <person name="Angelini C."/>
            <person name="Antonin V."/>
            <person name="Barry K.W."/>
            <person name="Bougher N.L."/>
            <person name="Buchanan P."/>
            <person name="Buyck B."/>
            <person name="Bense V."/>
            <person name="Catcheside P."/>
            <person name="Chovatia M."/>
            <person name="Cooper J."/>
            <person name="Damon W."/>
            <person name="Desjardin D."/>
            <person name="Finy P."/>
            <person name="Geml J."/>
            <person name="Haridas S."/>
            <person name="Hughes K."/>
            <person name="Justo A."/>
            <person name="Karasinski D."/>
            <person name="Kautmanova I."/>
            <person name="Kiss B."/>
            <person name="Kocsube S."/>
            <person name="Kotiranta H."/>
            <person name="LaButti K.M."/>
            <person name="Lechner B.E."/>
            <person name="Liimatainen K."/>
            <person name="Lipzen A."/>
            <person name="Lukacs Z."/>
            <person name="Mihaltcheva S."/>
            <person name="Morgado L.N."/>
            <person name="Niskanen T."/>
            <person name="Noordeloos M.E."/>
            <person name="Ohm R.A."/>
            <person name="Ortiz-Santana B."/>
            <person name="Ovrebo C."/>
            <person name="Racz N."/>
            <person name="Riley R."/>
            <person name="Savchenko A."/>
            <person name="Shiryaev A."/>
            <person name="Soop K."/>
            <person name="Spirin V."/>
            <person name="Szebenyi C."/>
            <person name="Tomsovsky M."/>
            <person name="Tulloss R.E."/>
            <person name="Uehling J."/>
            <person name="Grigoriev I.V."/>
            <person name="Vagvolgyi C."/>
            <person name="Papp T."/>
            <person name="Martin F.M."/>
            <person name="Miettinen O."/>
            <person name="Hibbett D.S."/>
            <person name="Nagy L.G."/>
        </authorList>
    </citation>
    <scope>NUCLEOTIDE SEQUENCE [LARGE SCALE GENOMIC DNA]</scope>
    <source>
        <strain evidence="3 4">FP101781</strain>
    </source>
</reference>
<evidence type="ECO:0000313" key="4">
    <source>
        <dbReference type="Proteomes" id="UP000298030"/>
    </source>
</evidence>
<feature type="transmembrane region" description="Helical" evidence="2">
    <location>
        <begin position="227"/>
        <end position="248"/>
    </location>
</feature>
<dbReference type="OrthoDB" id="10543706at2759"/>
<evidence type="ECO:0008006" key="5">
    <source>
        <dbReference type="Google" id="ProtNLM"/>
    </source>
</evidence>
<dbReference type="Proteomes" id="UP000298030">
    <property type="component" value="Unassembled WGS sequence"/>
</dbReference>
<comment type="caution">
    <text evidence="3">The sequence shown here is derived from an EMBL/GenBank/DDBJ whole genome shotgun (WGS) entry which is preliminary data.</text>
</comment>
<keyword evidence="4" id="KW-1185">Reference proteome</keyword>
<keyword evidence="2" id="KW-0812">Transmembrane</keyword>
<feature type="transmembrane region" description="Helical" evidence="2">
    <location>
        <begin position="260"/>
        <end position="279"/>
    </location>
</feature>
<accession>A0A4Y7SMQ4</accession>
<protein>
    <recommendedName>
        <fullName evidence="5">G-protein coupled receptors family 1 profile domain-containing protein</fullName>
    </recommendedName>
</protein>
<feature type="region of interest" description="Disordered" evidence="1">
    <location>
        <begin position="303"/>
        <end position="332"/>
    </location>
</feature>
<name>A0A4Y7SMQ4_COPMI</name>
<dbReference type="EMBL" id="QPFP01000090">
    <property type="protein sequence ID" value="TEB22539.1"/>
    <property type="molecule type" value="Genomic_DNA"/>
</dbReference>
<proteinExistence type="predicted"/>
<dbReference type="AlphaFoldDB" id="A0A4Y7SMQ4"/>
<feature type="transmembrane region" description="Helical" evidence="2">
    <location>
        <begin position="58"/>
        <end position="82"/>
    </location>
</feature>
<feature type="transmembrane region" description="Helical" evidence="2">
    <location>
        <begin position="94"/>
        <end position="119"/>
    </location>
</feature>
<evidence type="ECO:0000256" key="2">
    <source>
        <dbReference type="SAM" id="Phobius"/>
    </source>
</evidence>
<organism evidence="3 4">
    <name type="scientific">Coprinellus micaceus</name>
    <name type="common">Glistening ink-cap mushroom</name>
    <name type="synonym">Coprinus micaceus</name>
    <dbReference type="NCBI Taxonomy" id="71717"/>
    <lineage>
        <taxon>Eukaryota</taxon>
        <taxon>Fungi</taxon>
        <taxon>Dikarya</taxon>
        <taxon>Basidiomycota</taxon>
        <taxon>Agaricomycotina</taxon>
        <taxon>Agaricomycetes</taxon>
        <taxon>Agaricomycetidae</taxon>
        <taxon>Agaricales</taxon>
        <taxon>Agaricineae</taxon>
        <taxon>Psathyrellaceae</taxon>
        <taxon>Coprinellus</taxon>
    </lineage>
</organism>
<keyword evidence="2" id="KW-0472">Membrane</keyword>
<evidence type="ECO:0000256" key="1">
    <source>
        <dbReference type="SAM" id="MobiDB-lite"/>
    </source>
</evidence>
<sequence>MANSPQQRKVLEIAVAEWRVQEYITIPFYTLYVYLCLTTMGDEVAYLTSKRGKTGKGLFLFMKYGTILHFLLRICTSYRMYFDISPQICKGLSVLTIATLWLIALTADVTLGLCVSALLQLGRKQLLAVVTLFWSLPVVYLVIQLICYSQVTVAPLSRLDQELGYPCSTISGDEVLANLPGGSLAILSYLNFARAMVFVVLAIVTLVVRRRRYRGALTGAVIRDGTLYYIASAAIRLLYAVVNTPALFSADAALASPIQSLVTVLSAVVIPILAQGFLLRIRTIDTLGSTSLASKILFASCPTRSSDEDLPRHTGTSVREGPSGIDSPTCQT</sequence>